<feature type="signal peptide" evidence="1">
    <location>
        <begin position="1"/>
        <end position="24"/>
    </location>
</feature>
<name>A0A839TA57_9GAMM</name>
<dbReference type="EMBL" id="JACHXL010000001">
    <property type="protein sequence ID" value="MBB3105790.1"/>
    <property type="molecule type" value="Genomic_DNA"/>
</dbReference>
<protein>
    <submittedName>
        <fullName evidence="2">ABC-type Zn uptake system ZnuABC Zn-binding protein ZnuA</fullName>
    </submittedName>
</protein>
<accession>A0A839TA57</accession>
<sequence>MKKIMMSSILAATACFAMIGQASAAPAPNFVKHKVSHGQQHKAPQKVVVKKAPQKVVVKKVVVKKAPQKVVYVQNRR</sequence>
<gene>
    <name evidence="2" type="ORF">FHS24_000281</name>
</gene>
<dbReference type="AlphaFoldDB" id="A0A839TA57"/>
<evidence type="ECO:0000256" key="1">
    <source>
        <dbReference type="SAM" id="SignalP"/>
    </source>
</evidence>
<keyword evidence="1" id="KW-0732">Signal</keyword>
<dbReference type="RefSeq" id="WP_183618081.1">
    <property type="nucleotide sequence ID" value="NZ_CAJHAH010000004.1"/>
</dbReference>
<organism evidence="2 3">
    <name type="scientific">Psychrobacter luti</name>
    <dbReference type="NCBI Taxonomy" id="198481"/>
    <lineage>
        <taxon>Bacteria</taxon>
        <taxon>Pseudomonadati</taxon>
        <taxon>Pseudomonadota</taxon>
        <taxon>Gammaproteobacteria</taxon>
        <taxon>Moraxellales</taxon>
        <taxon>Moraxellaceae</taxon>
        <taxon>Psychrobacter</taxon>
    </lineage>
</organism>
<evidence type="ECO:0000313" key="3">
    <source>
        <dbReference type="Proteomes" id="UP000588111"/>
    </source>
</evidence>
<dbReference type="Proteomes" id="UP000588111">
    <property type="component" value="Unassembled WGS sequence"/>
</dbReference>
<keyword evidence="3" id="KW-1185">Reference proteome</keyword>
<feature type="chain" id="PRO_5032707407" evidence="1">
    <location>
        <begin position="25"/>
        <end position="77"/>
    </location>
</feature>
<reference evidence="2 3" key="1">
    <citation type="submission" date="2020-08" db="EMBL/GenBank/DDBJ databases">
        <title>Genomic Encyclopedia of Type Strains, Phase III (KMG-III): the genomes of soil and plant-associated and newly described type strains.</title>
        <authorList>
            <person name="Whitman W."/>
        </authorList>
    </citation>
    <scope>NUCLEOTIDE SEQUENCE [LARGE SCALE GENOMIC DNA]</scope>
    <source>
        <strain evidence="2 3">CECT 5885</strain>
    </source>
</reference>
<comment type="caution">
    <text evidence="2">The sequence shown here is derived from an EMBL/GenBank/DDBJ whole genome shotgun (WGS) entry which is preliminary data.</text>
</comment>
<evidence type="ECO:0000313" key="2">
    <source>
        <dbReference type="EMBL" id="MBB3105790.1"/>
    </source>
</evidence>
<dbReference type="PROSITE" id="PS51257">
    <property type="entry name" value="PROKAR_LIPOPROTEIN"/>
    <property type="match status" value="1"/>
</dbReference>
<proteinExistence type="predicted"/>